<dbReference type="InterPro" id="IPR001005">
    <property type="entry name" value="SANT/Myb"/>
</dbReference>
<dbReference type="InterPro" id="IPR017930">
    <property type="entry name" value="Myb_dom"/>
</dbReference>
<dbReference type="FunFam" id="1.10.10.60:FF:000002">
    <property type="entry name" value="Myb family transcription factor"/>
    <property type="match status" value="1"/>
</dbReference>
<feature type="compositionally biased region" description="Basic and acidic residues" evidence="5">
    <location>
        <begin position="89"/>
        <end position="101"/>
    </location>
</feature>
<name>A0AAD5ZPM8_9POAL</name>
<evidence type="ECO:0000256" key="2">
    <source>
        <dbReference type="ARBA" id="ARBA00023125"/>
    </source>
</evidence>
<keyword evidence="3" id="KW-0804">Transcription</keyword>
<dbReference type="Gene3D" id="1.10.10.60">
    <property type="entry name" value="Homeodomain-like"/>
    <property type="match status" value="1"/>
</dbReference>
<feature type="region of interest" description="Disordered" evidence="5">
    <location>
        <begin position="84"/>
        <end position="123"/>
    </location>
</feature>
<dbReference type="InterPro" id="IPR046955">
    <property type="entry name" value="PHR1-like"/>
</dbReference>
<dbReference type="Pfam" id="PF14379">
    <property type="entry name" value="Myb_CC_LHEQLE"/>
    <property type="match status" value="1"/>
</dbReference>
<dbReference type="InterPro" id="IPR025756">
    <property type="entry name" value="Myb_CC_LHEQLE"/>
</dbReference>
<protein>
    <recommendedName>
        <fullName evidence="6">HTH myb-type domain-containing protein</fullName>
    </recommendedName>
</protein>
<dbReference type="Proteomes" id="UP001210211">
    <property type="component" value="Unassembled WGS sequence"/>
</dbReference>
<dbReference type="PANTHER" id="PTHR31499">
    <property type="entry name" value="MYB FAMILY TRANSCRIPTION FACTOR PHL11"/>
    <property type="match status" value="1"/>
</dbReference>
<reference evidence="7 8" key="1">
    <citation type="journal article" date="2022" name="Cell">
        <title>Repeat-based holocentromeres influence genome architecture and karyotype evolution.</title>
        <authorList>
            <person name="Hofstatter P.G."/>
            <person name="Thangavel G."/>
            <person name="Lux T."/>
            <person name="Neumann P."/>
            <person name="Vondrak T."/>
            <person name="Novak P."/>
            <person name="Zhang M."/>
            <person name="Costa L."/>
            <person name="Castellani M."/>
            <person name="Scott A."/>
            <person name="Toegelov H."/>
            <person name="Fuchs J."/>
            <person name="Mata-Sucre Y."/>
            <person name="Dias Y."/>
            <person name="Vanzela A.L.L."/>
            <person name="Huettel B."/>
            <person name="Almeida C.C.S."/>
            <person name="Simkova H."/>
            <person name="Souza G."/>
            <person name="Pedrosa-Harand A."/>
            <person name="Macas J."/>
            <person name="Mayer K.F.X."/>
            <person name="Houben A."/>
            <person name="Marques A."/>
        </authorList>
    </citation>
    <scope>NUCLEOTIDE SEQUENCE [LARGE SCALE GENOMIC DNA]</scope>
    <source>
        <strain evidence="7">RhyTen1mFocal</strain>
    </source>
</reference>
<dbReference type="InterPro" id="IPR009057">
    <property type="entry name" value="Homeodomain-like_sf"/>
</dbReference>
<dbReference type="EMBL" id="JAMRDG010000001">
    <property type="protein sequence ID" value="KAJ3701628.1"/>
    <property type="molecule type" value="Genomic_DNA"/>
</dbReference>
<keyword evidence="2" id="KW-0238">DNA-binding</keyword>
<sequence length="254" mass="28390">MFPKEGGFFESSLEGTNLPRVGPCHTWSDPKPRLRWTAELHDRFVDAVTQLGGPDKATPKTILKAMGIKGLTLYHLKSHLQKYRMGRQSNKESSDKSKDDCAGENQGSTASSSKSRSVSQEVNDKCNEAMRIQMELQRRLQEQLEVQRHLEVRIQAQAKYFNSMLENACNALLNMNIATTDLASIGNVPFELPTGEISECLSYQCESNLPPLSCTDEKYVDTKVPQIGECSLDSCLTSQKTQEGYVHRRPGGMN</sequence>
<proteinExistence type="predicted"/>
<evidence type="ECO:0000256" key="4">
    <source>
        <dbReference type="ARBA" id="ARBA00023242"/>
    </source>
</evidence>
<accession>A0AAD5ZPM8</accession>
<gene>
    <name evidence="7" type="ORF">LUZ61_005333</name>
</gene>
<evidence type="ECO:0000313" key="7">
    <source>
        <dbReference type="EMBL" id="KAJ3701628.1"/>
    </source>
</evidence>
<keyword evidence="8" id="KW-1185">Reference proteome</keyword>
<dbReference type="InterPro" id="IPR006447">
    <property type="entry name" value="Myb_dom_plants"/>
</dbReference>
<dbReference type="PANTHER" id="PTHR31499:SF6">
    <property type="entry name" value="PROTEIN PHR1-LIKE 2"/>
    <property type="match status" value="1"/>
</dbReference>
<keyword evidence="4" id="KW-0539">Nucleus</keyword>
<dbReference type="GO" id="GO:0003677">
    <property type="term" value="F:DNA binding"/>
    <property type="evidence" value="ECO:0007669"/>
    <property type="project" value="UniProtKB-KW"/>
</dbReference>
<evidence type="ECO:0000313" key="8">
    <source>
        <dbReference type="Proteomes" id="UP001210211"/>
    </source>
</evidence>
<evidence type="ECO:0000259" key="6">
    <source>
        <dbReference type="PROSITE" id="PS51294"/>
    </source>
</evidence>
<feature type="compositionally biased region" description="Low complexity" evidence="5">
    <location>
        <begin position="108"/>
        <end position="119"/>
    </location>
</feature>
<dbReference type="NCBIfam" id="TIGR01557">
    <property type="entry name" value="myb_SHAQKYF"/>
    <property type="match status" value="1"/>
</dbReference>
<dbReference type="SUPFAM" id="SSF46689">
    <property type="entry name" value="Homeodomain-like"/>
    <property type="match status" value="1"/>
</dbReference>
<feature type="domain" description="HTH myb-type" evidence="6">
    <location>
        <begin position="28"/>
        <end position="88"/>
    </location>
</feature>
<dbReference type="AlphaFoldDB" id="A0AAD5ZPM8"/>
<keyword evidence="1" id="KW-0805">Transcription regulation</keyword>
<dbReference type="GO" id="GO:0003700">
    <property type="term" value="F:DNA-binding transcription factor activity"/>
    <property type="evidence" value="ECO:0007669"/>
    <property type="project" value="InterPro"/>
</dbReference>
<organism evidence="7 8">
    <name type="scientific">Rhynchospora tenuis</name>
    <dbReference type="NCBI Taxonomy" id="198213"/>
    <lineage>
        <taxon>Eukaryota</taxon>
        <taxon>Viridiplantae</taxon>
        <taxon>Streptophyta</taxon>
        <taxon>Embryophyta</taxon>
        <taxon>Tracheophyta</taxon>
        <taxon>Spermatophyta</taxon>
        <taxon>Magnoliopsida</taxon>
        <taxon>Liliopsida</taxon>
        <taxon>Poales</taxon>
        <taxon>Cyperaceae</taxon>
        <taxon>Cyperoideae</taxon>
        <taxon>Rhynchosporeae</taxon>
        <taxon>Rhynchospora</taxon>
    </lineage>
</organism>
<comment type="caution">
    <text evidence="7">The sequence shown here is derived from an EMBL/GenBank/DDBJ whole genome shotgun (WGS) entry which is preliminary data.</text>
</comment>
<dbReference type="Pfam" id="PF00249">
    <property type="entry name" value="Myb_DNA-binding"/>
    <property type="match status" value="1"/>
</dbReference>
<evidence type="ECO:0000256" key="3">
    <source>
        <dbReference type="ARBA" id="ARBA00023163"/>
    </source>
</evidence>
<dbReference type="PROSITE" id="PS51294">
    <property type="entry name" value="HTH_MYB"/>
    <property type="match status" value="1"/>
</dbReference>
<evidence type="ECO:0000256" key="1">
    <source>
        <dbReference type="ARBA" id="ARBA00023015"/>
    </source>
</evidence>
<evidence type="ECO:0000256" key="5">
    <source>
        <dbReference type="SAM" id="MobiDB-lite"/>
    </source>
</evidence>